<gene>
    <name evidence="2" type="ORF">DPMN_091628</name>
</gene>
<proteinExistence type="predicted"/>
<protein>
    <submittedName>
        <fullName evidence="2">Uncharacterized protein</fullName>
    </submittedName>
</protein>
<dbReference type="Proteomes" id="UP000828390">
    <property type="component" value="Unassembled WGS sequence"/>
</dbReference>
<evidence type="ECO:0000313" key="3">
    <source>
        <dbReference type="Proteomes" id="UP000828390"/>
    </source>
</evidence>
<feature type="compositionally biased region" description="Basic and acidic residues" evidence="1">
    <location>
        <begin position="49"/>
        <end position="66"/>
    </location>
</feature>
<dbReference type="AlphaFoldDB" id="A0A9D4KZV9"/>
<evidence type="ECO:0000256" key="1">
    <source>
        <dbReference type="SAM" id="MobiDB-lite"/>
    </source>
</evidence>
<feature type="region of interest" description="Disordered" evidence="1">
    <location>
        <begin position="22"/>
        <end position="79"/>
    </location>
</feature>
<keyword evidence="3" id="KW-1185">Reference proteome</keyword>
<reference evidence="2" key="2">
    <citation type="submission" date="2020-11" db="EMBL/GenBank/DDBJ databases">
        <authorList>
            <person name="McCartney M.A."/>
            <person name="Auch B."/>
            <person name="Kono T."/>
            <person name="Mallez S."/>
            <person name="Becker A."/>
            <person name="Gohl D.M."/>
            <person name="Silverstein K.A.T."/>
            <person name="Koren S."/>
            <person name="Bechman K.B."/>
            <person name="Herman A."/>
            <person name="Abrahante J.E."/>
            <person name="Garbe J."/>
        </authorList>
    </citation>
    <scope>NUCLEOTIDE SEQUENCE</scope>
    <source>
        <strain evidence="2">Duluth1</strain>
        <tissue evidence="2">Whole animal</tissue>
    </source>
</reference>
<sequence length="117" mass="13647">MSSVNEVQRGCTLKRTKRNFLNLDLHSPNKQQKPRATTLLRNQLTQRGDTTKEPSDITQPRDRRDANTAPKHNHKSPSCQTIKRLRARTHQRETVMFRNQLKNADKQPRATLHNLET</sequence>
<reference evidence="2" key="1">
    <citation type="journal article" date="2019" name="bioRxiv">
        <title>The Genome of the Zebra Mussel, Dreissena polymorpha: A Resource for Invasive Species Research.</title>
        <authorList>
            <person name="McCartney M.A."/>
            <person name="Auch B."/>
            <person name="Kono T."/>
            <person name="Mallez S."/>
            <person name="Zhang Y."/>
            <person name="Obille A."/>
            <person name="Becker A."/>
            <person name="Abrahante J.E."/>
            <person name="Garbe J."/>
            <person name="Badalamenti J.P."/>
            <person name="Herman A."/>
            <person name="Mangelson H."/>
            <person name="Liachko I."/>
            <person name="Sullivan S."/>
            <person name="Sone E.D."/>
            <person name="Koren S."/>
            <person name="Silverstein K.A.T."/>
            <person name="Beckman K.B."/>
            <person name="Gohl D.M."/>
        </authorList>
    </citation>
    <scope>NUCLEOTIDE SEQUENCE</scope>
    <source>
        <strain evidence="2">Duluth1</strain>
        <tissue evidence="2">Whole animal</tissue>
    </source>
</reference>
<organism evidence="2 3">
    <name type="scientific">Dreissena polymorpha</name>
    <name type="common">Zebra mussel</name>
    <name type="synonym">Mytilus polymorpha</name>
    <dbReference type="NCBI Taxonomy" id="45954"/>
    <lineage>
        <taxon>Eukaryota</taxon>
        <taxon>Metazoa</taxon>
        <taxon>Spiralia</taxon>
        <taxon>Lophotrochozoa</taxon>
        <taxon>Mollusca</taxon>
        <taxon>Bivalvia</taxon>
        <taxon>Autobranchia</taxon>
        <taxon>Heteroconchia</taxon>
        <taxon>Euheterodonta</taxon>
        <taxon>Imparidentia</taxon>
        <taxon>Neoheterodontei</taxon>
        <taxon>Myida</taxon>
        <taxon>Dreissenoidea</taxon>
        <taxon>Dreissenidae</taxon>
        <taxon>Dreissena</taxon>
    </lineage>
</organism>
<comment type="caution">
    <text evidence="2">The sequence shown here is derived from an EMBL/GenBank/DDBJ whole genome shotgun (WGS) entry which is preliminary data.</text>
</comment>
<accession>A0A9D4KZV9</accession>
<name>A0A9D4KZV9_DREPO</name>
<evidence type="ECO:0000313" key="2">
    <source>
        <dbReference type="EMBL" id="KAH3849232.1"/>
    </source>
</evidence>
<dbReference type="EMBL" id="JAIWYP010000003">
    <property type="protein sequence ID" value="KAH3849232.1"/>
    <property type="molecule type" value="Genomic_DNA"/>
</dbReference>
<feature type="compositionally biased region" description="Polar residues" evidence="1">
    <location>
        <begin position="28"/>
        <end position="48"/>
    </location>
</feature>